<name>E9G5P5_DAPPU</name>
<organism evidence="3 4">
    <name type="scientific">Daphnia pulex</name>
    <name type="common">Water flea</name>
    <dbReference type="NCBI Taxonomy" id="6669"/>
    <lineage>
        <taxon>Eukaryota</taxon>
        <taxon>Metazoa</taxon>
        <taxon>Ecdysozoa</taxon>
        <taxon>Arthropoda</taxon>
        <taxon>Crustacea</taxon>
        <taxon>Branchiopoda</taxon>
        <taxon>Diplostraca</taxon>
        <taxon>Cladocera</taxon>
        <taxon>Anomopoda</taxon>
        <taxon>Daphniidae</taxon>
        <taxon>Daphnia</taxon>
    </lineage>
</organism>
<evidence type="ECO:0000256" key="2">
    <source>
        <dbReference type="SAM" id="SignalP"/>
    </source>
</evidence>
<feature type="region of interest" description="Disordered" evidence="1">
    <location>
        <begin position="625"/>
        <end position="668"/>
    </location>
</feature>
<dbReference type="KEGG" id="dpx:DAPPUDRAFT_313924"/>
<feature type="signal peptide" evidence="2">
    <location>
        <begin position="1"/>
        <end position="24"/>
    </location>
</feature>
<keyword evidence="4" id="KW-1185">Reference proteome</keyword>
<dbReference type="EMBL" id="GL732532">
    <property type="protein sequence ID" value="EFX85242.1"/>
    <property type="molecule type" value="Genomic_DNA"/>
</dbReference>
<dbReference type="STRING" id="6669.E9G5P5"/>
<evidence type="ECO:0000313" key="4">
    <source>
        <dbReference type="Proteomes" id="UP000000305"/>
    </source>
</evidence>
<feature type="region of interest" description="Disordered" evidence="1">
    <location>
        <begin position="94"/>
        <end position="113"/>
    </location>
</feature>
<accession>E9G5P5</accession>
<reference evidence="3 4" key="1">
    <citation type="journal article" date="2011" name="Science">
        <title>The ecoresponsive genome of Daphnia pulex.</title>
        <authorList>
            <person name="Colbourne J.K."/>
            <person name="Pfrender M.E."/>
            <person name="Gilbert D."/>
            <person name="Thomas W.K."/>
            <person name="Tucker A."/>
            <person name="Oakley T.H."/>
            <person name="Tokishita S."/>
            <person name="Aerts A."/>
            <person name="Arnold G.J."/>
            <person name="Basu M.K."/>
            <person name="Bauer D.J."/>
            <person name="Caceres C.E."/>
            <person name="Carmel L."/>
            <person name="Casola C."/>
            <person name="Choi J.H."/>
            <person name="Detter J.C."/>
            <person name="Dong Q."/>
            <person name="Dusheyko S."/>
            <person name="Eads B.D."/>
            <person name="Frohlich T."/>
            <person name="Geiler-Samerotte K.A."/>
            <person name="Gerlach D."/>
            <person name="Hatcher P."/>
            <person name="Jogdeo S."/>
            <person name="Krijgsveld J."/>
            <person name="Kriventseva E.V."/>
            <person name="Kultz D."/>
            <person name="Laforsch C."/>
            <person name="Lindquist E."/>
            <person name="Lopez J."/>
            <person name="Manak J.R."/>
            <person name="Muller J."/>
            <person name="Pangilinan J."/>
            <person name="Patwardhan R.P."/>
            <person name="Pitluck S."/>
            <person name="Pritham E.J."/>
            <person name="Rechtsteiner A."/>
            <person name="Rho M."/>
            <person name="Rogozin I.B."/>
            <person name="Sakarya O."/>
            <person name="Salamov A."/>
            <person name="Schaack S."/>
            <person name="Shapiro H."/>
            <person name="Shiga Y."/>
            <person name="Skalitzky C."/>
            <person name="Smith Z."/>
            <person name="Souvorov A."/>
            <person name="Sung W."/>
            <person name="Tang Z."/>
            <person name="Tsuchiya D."/>
            <person name="Tu H."/>
            <person name="Vos H."/>
            <person name="Wang M."/>
            <person name="Wolf Y.I."/>
            <person name="Yamagata H."/>
            <person name="Yamada T."/>
            <person name="Ye Y."/>
            <person name="Shaw J.R."/>
            <person name="Andrews J."/>
            <person name="Crease T.J."/>
            <person name="Tang H."/>
            <person name="Lucas S.M."/>
            <person name="Robertson H.M."/>
            <person name="Bork P."/>
            <person name="Koonin E.V."/>
            <person name="Zdobnov E.M."/>
            <person name="Grigoriev I.V."/>
            <person name="Lynch M."/>
            <person name="Boore J.L."/>
        </authorList>
    </citation>
    <scope>NUCLEOTIDE SEQUENCE [LARGE SCALE GENOMIC DNA]</scope>
</reference>
<protein>
    <submittedName>
        <fullName evidence="3">Uncharacterized protein</fullName>
    </submittedName>
</protein>
<dbReference type="InParanoid" id="E9G5P5"/>
<dbReference type="AlphaFoldDB" id="E9G5P5"/>
<feature type="compositionally biased region" description="Acidic residues" evidence="1">
    <location>
        <begin position="60"/>
        <end position="73"/>
    </location>
</feature>
<feature type="compositionally biased region" description="Basic and acidic residues" evidence="1">
    <location>
        <begin position="632"/>
        <end position="648"/>
    </location>
</feature>
<feature type="chain" id="PRO_5003240911" evidence="2">
    <location>
        <begin position="25"/>
        <end position="727"/>
    </location>
</feature>
<feature type="compositionally biased region" description="Basic and acidic residues" evidence="1">
    <location>
        <begin position="74"/>
        <end position="85"/>
    </location>
</feature>
<feature type="compositionally biased region" description="Acidic residues" evidence="1">
    <location>
        <begin position="649"/>
        <end position="662"/>
    </location>
</feature>
<evidence type="ECO:0000313" key="3">
    <source>
        <dbReference type="EMBL" id="EFX85242.1"/>
    </source>
</evidence>
<feature type="region of interest" description="Disordered" evidence="1">
    <location>
        <begin position="31"/>
        <end position="88"/>
    </location>
</feature>
<proteinExistence type="predicted"/>
<dbReference type="HOGENOM" id="CLU_380952_0_0_1"/>
<dbReference type="Proteomes" id="UP000000305">
    <property type="component" value="Unassembled WGS sequence"/>
</dbReference>
<feature type="region of interest" description="Disordered" evidence="1">
    <location>
        <begin position="708"/>
        <end position="727"/>
    </location>
</feature>
<feature type="compositionally biased region" description="Basic and acidic residues" evidence="1">
    <location>
        <begin position="31"/>
        <end position="48"/>
    </location>
</feature>
<gene>
    <name evidence="3" type="ORF">DAPPUDRAFT_313924</name>
</gene>
<evidence type="ECO:0000256" key="1">
    <source>
        <dbReference type="SAM" id="MobiDB-lite"/>
    </source>
</evidence>
<keyword evidence="2" id="KW-0732">Signal</keyword>
<sequence>MHLSTYLLLVGAAVLVTQFSGTDAYAIKSKQVEDHDSTETSADNEHVDAALNRTSSSEDSAQEEEEEGVEDSSEEKANKQVEKRSAQFSRNSDEFDNFSFENDNRRRPANVRNPVFRNSDERIDASDELRSVLASRLRPNVPTRTAFANSDRLPLVPLSFRNLARQQQQPDDDFDDDISIEIRNRVAVTQPPVIQSQRVVATSTATAGRLPAAAPTGLRNPILVRQQSDDDFDDVSLEIVRQVAPTPVRQVVATTQTALPNRLPVPMGFRTQLVRESDGDLSLEVVRVTPNQPTVPSPNNNQVAANSNIRTAAFSQSDERDDVSVELFGSLLNRNAGQLLQTAPPAAQQTSAIRPIQQANNRQQPIQTFNQVNNVSARPVTARPQVQPPVTTATQPAVASSSNRLPLVPMGFRNTILVRQSDDFDDDISLEIIRDRVAPATSVVQQVVATQTATSDRLPIPMSFRNPILRQSDEFDDVSIEIRDRNVFTAPQQVNRPAANSPAAAPVNANRPEFVVTQDADGDVSLELVSRVQSQQPTAGVENQSAQQQGFSISPVRPLVPPRPVLAAGISLVPTGNEGQRVNVFDDYSLEDNDDDNDDFFLEDQFDNVDGFRLLASDFFAQSPGNGFPVERSVENQRETAQKDMQDRGEEDNLAEPVSLDDSDFHVPSEESDDWFLVKQYMDHDYSSEELEGELAKEYFWQPVKDDASKKVKTDQDKMDELKPARS</sequence>
<dbReference type="OrthoDB" id="6368467at2759"/>